<feature type="domain" description="PIN" evidence="2">
    <location>
        <begin position="1023"/>
        <end position="1163"/>
    </location>
</feature>
<accession>A0A2P2EDC8</accession>
<comment type="caution">
    <text evidence="3">The sequence shown here is derived from an EMBL/GenBank/DDBJ whole genome shotgun (WGS) entry which is preliminary data.</text>
</comment>
<dbReference type="SUPFAM" id="SSF48452">
    <property type="entry name" value="TPR-like"/>
    <property type="match status" value="1"/>
</dbReference>
<dbReference type="InterPro" id="IPR048987">
    <property type="entry name" value="PIN-TPR-GreABC"/>
</dbReference>
<keyword evidence="3" id="KW-0378">Hydrolase</keyword>
<dbReference type="Gene3D" id="1.25.40.10">
    <property type="entry name" value="Tetratricopeptide repeat domain"/>
    <property type="match status" value="2"/>
</dbReference>
<dbReference type="Pfam" id="PF20698">
    <property type="entry name" value="PIN-TPR-GreABC"/>
    <property type="match status" value="1"/>
</dbReference>
<evidence type="ECO:0000313" key="3">
    <source>
        <dbReference type="EMBL" id="GBF59066.1"/>
    </source>
</evidence>
<organism evidence="3 4">
    <name type="scientific">Candidatus Phycosocius bacilliformis</name>
    <dbReference type="NCBI Taxonomy" id="1445552"/>
    <lineage>
        <taxon>Bacteria</taxon>
        <taxon>Pseudomonadati</taxon>
        <taxon>Pseudomonadota</taxon>
        <taxon>Alphaproteobacteria</taxon>
        <taxon>Caulobacterales</taxon>
        <taxon>Caulobacterales incertae sedis</taxon>
        <taxon>Candidatus Phycosocius</taxon>
    </lineage>
</organism>
<dbReference type="EMBL" id="BFBR01000010">
    <property type="protein sequence ID" value="GBF59066.1"/>
    <property type="molecule type" value="Genomic_DNA"/>
</dbReference>
<keyword evidence="3" id="KW-0645">Protease</keyword>
<evidence type="ECO:0000256" key="1">
    <source>
        <dbReference type="SAM" id="MobiDB-lite"/>
    </source>
</evidence>
<name>A0A2P2EDC8_9PROT</name>
<dbReference type="GO" id="GO:0008233">
    <property type="term" value="F:peptidase activity"/>
    <property type="evidence" value="ECO:0007669"/>
    <property type="project" value="UniProtKB-KW"/>
</dbReference>
<evidence type="ECO:0000313" key="4">
    <source>
        <dbReference type="Proteomes" id="UP000245086"/>
    </source>
</evidence>
<protein>
    <submittedName>
        <fullName evidence="3">Beta-barrel assembly-enhancing protease</fullName>
    </submittedName>
</protein>
<keyword evidence="4" id="KW-1185">Reference proteome</keyword>
<dbReference type="InterPro" id="IPR011990">
    <property type="entry name" value="TPR-like_helical_dom_sf"/>
</dbReference>
<feature type="region of interest" description="Disordered" evidence="1">
    <location>
        <begin position="1"/>
        <end position="23"/>
    </location>
</feature>
<proteinExistence type="predicted"/>
<dbReference type="GO" id="GO:0006508">
    <property type="term" value="P:proteolysis"/>
    <property type="evidence" value="ECO:0007669"/>
    <property type="project" value="UniProtKB-KW"/>
</dbReference>
<gene>
    <name evidence="3" type="primary">bepA_7</name>
    <name evidence="3" type="ORF">PbB2_02758</name>
</gene>
<evidence type="ECO:0000259" key="2">
    <source>
        <dbReference type="Pfam" id="PF20698"/>
    </source>
</evidence>
<dbReference type="Proteomes" id="UP000245086">
    <property type="component" value="Unassembled WGS sequence"/>
</dbReference>
<sequence>MGCPALKATDSEKTQPAPPLFNSQARVPIPVTTRLSIEIPKPKDWQAFQRNCVLLFRAELNDPHAQEYGRNGQNQGGIDVLGVRDGVEDHFVGVQCRLISKPLKEAKILEDARNALKLKAGLKELVFATTAPDDAGATDAALAVTRILKAEGHNLRVVIYGWGQLQTLIAPHDVAYYAFHPSALSIELPQSAGVLSHSNEMASMVAAQVTEGVKQALATFLNVSMPETGSEADEDPALHARIDTYRDLFDQEGQPRLAEKRLQALLENEDLSKKPWARFRIETNLACIAVDLGRQAEAAARFEVAYSIRPDDPNALSNLALARTMQGRFLEAMEAARAALACDSPAKGAISYLLQAAARSDWEGDPETLVPPEFAGSAYADLGIAEFLRRRETPGWAERCLELARRHPDLSEFKRIKAIAILSIAIESGSIIAGAQGPVPYAEVNACADDMKAYVQYCLDAGFADKHDLVAHLNNAALLLRLCDRHTESEALLNVGIAEVGNEPVLRRLLALTLSLQDRETEAAGLLKDDSDLENQVIAAELQASSGDIAGALVSAIKIQADELSPQLQGVRWLIVGECALRTSDFDSFKAAIEGLRAIDPHDVTATLLEIRAERRNLVEQDALQQRLRELAATMPADVDMGSRYFLACELRNQDLPDEASRLLEDQVDLTRLSPMTSLFLDCLASSRRDAAFHKALAEAAPDVRNNPETAWTVAAHAWNVGDLLASLDAVNQVLGMKPDDPRARLLKVEILIRQDRSSELLDELEKPLERLDWKRPGDLFRLASLLGHFGFTDRAAALAYRLYLEHRDLPRSWMTMSSVILFEGLGSNEASSRWNPTVVGPNVAVDLSYEDGSTHFFVVEVDPILLRLDHEARELDHPHVMAVIGLKKGDEFISRDGRKGVVSLLRHKYVARLHYIMDHYQERFPERPGFIKISDDPSSAGQQQSLLLQLKARHDWINDEVSLHLNGPMPVGVFAHRLGTDTIEAAELLMANQRKLKVAVGNNEEREAAARALHGNAKRGCVLDLLAFWTLWTLGALKAVVATCGPIHLPQSVIDRLRARREKLDLIPRTGNKSARYHDGNILVHEVPREVLEQARADIDAAIIWAEANVKVLPVVLGDDLPEEMRSFLRTGRFDIFDSLIVARQSNLLLLTDDLPTREFDRVFGGSGGSWLHFVFGVALDSGHITLDEYTRWSAHLISVGHNYLGVSGWVLAHAARLDADSGESPGSLFLSISQMIGGLAAEPDSHARATFQCLQVLWRDEGAMKFRQAVTSYLLRQLIRERFEDFPIILRKVLLLCRGMRELSEYLMAWMKGHFLFDEVSSFAR</sequence>
<reference evidence="3 4" key="1">
    <citation type="journal article" date="2018" name="Genome Announc.">
        <title>Draft Genome Sequence of "Candidatus Phycosocius bacilliformis," an Alphaproteobacterial Ectosymbiont of the Hydrocarbon-Producing Green Alga Botryococcus braunii.</title>
        <authorList>
            <person name="Tanabe Y."/>
            <person name="Yamaguchi H."/>
            <person name="Watanabe M.M."/>
        </authorList>
    </citation>
    <scope>NUCLEOTIDE SEQUENCE [LARGE SCALE GENOMIC DNA]</scope>
    <source>
        <strain evidence="3 4">BOTRYCO-2</strain>
    </source>
</reference>